<evidence type="ECO:0000256" key="1">
    <source>
        <dbReference type="SAM" id="MobiDB-lite"/>
    </source>
</evidence>
<sequence>MTVSGRVAQAEIRQTTARSTVQGAHDAAERGPAPLSADSWIRWRKRMASIQPPHNG</sequence>
<protein>
    <submittedName>
        <fullName evidence="2">Uncharacterized protein</fullName>
    </submittedName>
</protein>
<feature type="compositionally biased region" description="Polar residues" evidence="1">
    <location>
        <begin position="12"/>
        <end position="22"/>
    </location>
</feature>
<gene>
    <name evidence="2" type="ORF">TRIP_B40091</name>
</gene>
<dbReference type="EMBL" id="UPXX01000031">
    <property type="protein sequence ID" value="VBB46173.1"/>
    <property type="molecule type" value="Genomic_DNA"/>
</dbReference>
<accession>A0A653ADM0</accession>
<dbReference type="AlphaFoldDB" id="A0A653ADM0"/>
<proteinExistence type="predicted"/>
<reference evidence="2" key="1">
    <citation type="submission" date="2018-07" db="EMBL/GenBank/DDBJ databases">
        <authorList>
            <consortium name="Genoscope - CEA"/>
            <person name="William W."/>
        </authorList>
    </citation>
    <scope>NUCLEOTIDE SEQUENCE</scope>
    <source>
        <strain evidence="2">IK1</strain>
    </source>
</reference>
<feature type="region of interest" description="Disordered" evidence="1">
    <location>
        <begin position="1"/>
        <end position="36"/>
    </location>
</feature>
<evidence type="ECO:0000313" key="2">
    <source>
        <dbReference type="EMBL" id="VBB46173.1"/>
    </source>
</evidence>
<name>A0A653ADM0_UNCDX</name>
<organism evidence="2">
    <name type="scientific">Uncultured Desulfatiglans sp</name>
    <dbReference type="NCBI Taxonomy" id="1748965"/>
    <lineage>
        <taxon>Bacteria</taxon>
        <taxon>Pseudomonadati</taxon>
        <taxon>Thermodesulfobacteriota</taxon>
        <taxon>Desulfobacteria</taxon>
        <taxon>Desulfatiglandales</taxon>
        <taxon>Desulfatiglandaceae</taxon>
        <taxon>Desulfatiglans</taxon>
        <taxon>environmental samples</taxon>
    </lineage>
</organism>